<dbReference type="Proteomes" id="UP000612456">
    <property type="component" value="Unassembled WGS sequence"/>
</dbReference>
<protein>
    <recommendedName>
        <fullName evidence="1">Tetrapyrrole biosynthesis uroporphyrinogen III synthase domain-containing protein</fullName>
    </recommendedName>
</protein>
<reference evidence="2" key="1">
    <citation type="journal article" date="2014" name="Int. J. Syst. Evol. Microbiol.">
        <title>Complete genome sequence of Corynebacterium casei LMG S-19264T (=DSM 44701T), isolated from a smear-ripened cheese.</title>
        <authorList>
            <consortium name="US DOE Joint Genome Institute (JGI-PGF)"/>
            <person name="Walter F."/>
            <person name="Albersmeier A."/>
            <person name="Kalinowski J."/>
            <person name="Ruckert C."/>
        </authorList>
    </citation>
    <scope>NUCLEOTIDE SEQUENCE</scope>
    <source>
        <strain evidence="2">CGMCC 1.15178</strain>
    </source>
</reference>
<dbReference type="InterPro" id="IPR003754">
    <property type="entry name" value="4pyrrol_synth_uPrphyn_synth"/>
</dbReference>
<proteinExistence type="predicted"/>
<dbReference type="SUPFAM" id="SSF69618">
    <property type="entry name" value="HemD-like"/>
    <property type="match status" value="1"/>
</dbReference>
<organism evidence="2 3">
    <name type="scientific">Paenibacillus nasutitermitis</name>
    <dbReference type="NCBI Taxonomy" id="1652958"/>
    <lineage>
        <taxon>Bacteria</taxon>
        <taxon>Bacillati</taxon>
        <taxon>Bacillota</taxon>
        <taxon>Bacilli</taxon>
        <taxon>Bacillales</taxon>
        <taxon>Paenibacillaceae</taxon>
        <taxon>Paenibacillus</taxon>
    </lineage>
</organism>
<name>A0A917DNQ4_9BACL</name>
<dbReference type="PANTHER" id="PTHR40082:SF1">
    <property type="entry name" value="BLR5956 PROTEIN"/>
    <property type="match status" value="1"/>
</dbReference>
<keyword evidence="3" id="KW-1185">Reference proteome</keyword>
<feature type="domain" description="Tetrapyrrole biosynthesis uroporphyrinogen III synthase" evidence="1">
    <location>
        <begin position="19"/>
        <end position="259"/>
    </location>
</feature>
<dbReference type="GO" id="GO:0004852">
    <property type="term" value="F:uroporphyrinogen-III synthase activity"/>
    <property type="evidence" value="ECO:0007669"/>
    <property type="project" value="InterPro"/>
</dbReference>
<dbReference type="InterPro" id="IPR039793">
    <property type="entry name" value="UROS/Hem4"/>
</dbReference>
<dbReference type="CDD" id="cd06578">
    <property type="entry name" value="HemD"/>
    <property type="match status" value="1"/>
</dbReference>
<sequence>MARGLEGKTVVITGSRKTDELSAIIEKQGGIALVRPQQGTLIDADQRMGQDLLHIQEHRSDWMIFTTGGGLDTMLSQAERIGIRPQLLDRIGQAKVAARGYKTFALLKKNGITPVVVDEDGTVQGLIHALQDYDFAGQDVMVQLHGEPSPPLIAFLQQKGANVRQVMPYLHIPPDSAISLQLCEEIADGHVDAVCFTAAIQVRFFFEFARNRNLLSSVKAGFEAGTLAVAVGKVTAEALREQGIERIIAPENERMGAMIIELARYYGNQN</sequence>
<dbReference type="NCBIfam" id="NF004584">
    <property type="entry name" value="PRK05928.2-1"/>
    <property type="match status" value="1"/>
</dbReference>
<dbReference type="EMBL" id="BMHP01000001">
    <property type="protein sequence ID" value="GGD55712.1"/>
    <property type="molecule type" value="Genomic_DNA"/>
</dbReference>
<evidence type="ECO:0000313" key="3">
    <source>
        <dbReference type="Proteomes" id="UP000612456"/>
    </source>
</evidence>
<dbReference type="PANTHER" id="PTHR40082">
    <property type="entry name" value="BLR5956 PROTEIN"/>
    <property type="match status" value="1"/>
</dbReference>
<gene>
    <name evidence="2" type="primary">yjjA</name>
    <name evidence="2" type="ORF">GCM10010911_11760</name>
</gene>
<dbReference type="RefSeq" id="WP_188989997.1">
    <property type="nucleotide sequence ID" value="NZ_BMHP01000001.1"/>
</dbReference>
<dbReference type="Pfam" id="PF02602">
    <property type="entry name" value="HEM4"/>
    <property type="match status" value="1"/>
</dbReference>
<comment type="caution">
    <text evidence="2">The sequence shown here is derived from an EMBL/GenBank/DDBJ whole genome shotgun (WGS) entry which is preliminary data.</text>
</comment>
<evidence type="ECO:0000313" key="2">
    <source>
        <dbReference type="EMBL" id="GGD55712.1"/>
    </source>
</evidence>
<dbReference type="AlphaFoldDB" id="A0A917DNQ4"/>
<accession>A0A917DNQ4</accession>
<dbReference type="InterPro" id="IPR036108">
    <property type="entry name" value="4pyrrol_syn_uPrphyn_synt_sf"/>
</dbReference>
<evidence type="ECO:0000259" key="1">
    <source>
        <dbReference type="Pfam" id="PF02602"/>
    </source>
</evidence>
<dbReference type="GO" id="GO:0006780">
    <property type="term" value="P:uroporphyrinogen III biosynthetic process"/>
    <property type="evidence" value="ECO:0007669"/>
    <property type="project" value="InterPro"/>
</dbReference>
<reference evidence="2" key="2">
    <citation type="submission" date="2020-09" db="EMBL/GenBank/DDBJ databases">
        <authorList>
            <person name="Sun Q."/>
            <person name="Zhou Y."/>
        </authorList>
    </citation>
    <scope>NUCLEOTIDE SEQUENCE</scope>
    <source>
        <strain evidence="2">CGMCC 1.15178</strain>
    </source>
</reference>
<dbReference type="Gene3D" id="3.40.50.10090">
    <property type="match status" value="2"/>
</dbReference>